<dbReference type="Gene3D" id="3.40.710.10">
    <property type="entry name" value="DD-peptidase/beta-lactamase superfamily"/>
    <property type="match status" value="1"/>
</dbReference>
<feature type="signal peptide" evidence="1">
    <location>
        <begin position="1"/>
        <end position="23"/>
    </location>
</feature>
<dbReference type="Pfam" id="PF00144">
    <property type="entry name" value="Beta-lactamase"/>
    <property type="match status" value="1"/>
</dbReference>
<dbReference type="InterPro" id="IPR008302">
    <property type="entry name" value="NamZ"/>
</dbReference>
<feature type="domain" description="Peptidoglycan beta-N-acetylmuramidase NamZ C-terminal" evidence="4">
    <location>
        <begin position="647"/>
        <end position="793"/>
    </location>
</feature>
<gene>
    <name evidence="5" type="ORF">RR42_m2346</name>
</gene>
<evidence type="ECO:0000259" key="4">
    <source>
        <dbReference type="Pfam" id="PF20732"/>
    </source>
</evidence>
<keyword evidence="1" id="KW-0732">Signal</keyword>
<dbReference type="InterPro" id="IPR012338">
    <property type="entry name" value="Beta-lactam/transpept-like"/>
</dbReference>
<dbReference type="Proteomes" id="UP000031843">
    <property type="component" value="Chromosome main"/>
</dbReference>
<feature type="domain" description="Peptidoglycan beta-N-acetylmuramidase NamZ N-terminal" evidence="3">
    <location>
        <begin position="442"/>
        <end position="642"/>
    </location>
</feature>
<dbReference type="EMBL" id="CP010536">
    <property type="protein sequence ID" value="AJG19738.1"/>
    <property type="molecule type" value="Genomic_DNA"/>
</dbReference>
<dbReference type="STRING" id="68895.RR42_m2346"/>
<proteinExistence type="predicted"/>
<evidence type="ECO:0000313" key="6">
    <source>
        <dbReference type="Proteomes" id="UP000031843"/>
    </source>
</evidence>
<dbReference type="Pfam" id="PF07075">
    <property type="entry name" value="NamZ_N"/>
    <property type="match status" value="1"/>
</dbReference>
<organism evidence="5 6">
    <name type="scientific">Cupriavidus basilensis</name>
    <dbReference type="NCBI Taxonomy" id="68895"/>
    <lineage>
        <taxon>Bacteria</taxon>
        <taxon>Pseudomonadati</taxon>
        <taxon>Pseudomonadota</taxon>
        <taxon>Betaproteobacteria</taxon>
        <taxon>Burkholderiales</taxon>
        <taxon>Burkholderiaceae</taxon>
        <taxon>Cupriavidus</taxon>
    </lineage>
</organism>
<reference evidence="5 6" key="1">
    <citation type="journal article" date="2015" name="Genome Announc.">
        <title>Complete Genome Sequence of Cupriavidus basilensis 4G11, Isolated from the Oak Ridge Field Research Center Site.</title>
        <authorList>
            <person name="Ray J."/>
            <person name="Waters R.J."/>
            <person name="Skerker J.M."/>
            <person name="Kuehl J.V."/>
            <person name="Price M.N."/>
            <person name="Huang J."/>
            <person name="Chakraborty R."/>
            <person name="Arkin A.P."/>
            <person name="Deutschbauer A."/>
        </authorList>
    </citation>
    <scope>NUCLEOTIDE SEQUENCE [LARGE SCALE GENOMIC DNA]</scope>
    <source>
        <strain evidence="5">4G11</strain>
    </source>
</reference>
<sequence length="793" mass="83539">MSTRDTLLAVLAMLILACEPPSAASASEAPIEATSLARTDAGTREQLRIIVAGQIEAGNVPGAVVLAGDAEHIHYRAAAGLRAVLPASEAMLANTVFDLASVTKVIATTTAVLQLNERGSILLDAPVAQYLPEFGVAGKERVTVRELLSHTSGLPAGLPPGRRSGGVNDIVREAMRQAPIAPPGSRVIYSDINFIVLGELVRRVSGQSLDAWCREQIFTPLRMQDTGFLPGPAAARRIAPTASRGGEMLRGRVHDPIAARMGGVAGHAGLFSTAEDLARFAQMILNDGRSGAATVLKPESVALLAAPASPLAANAWRGLGWALAAPLVANRDRLPALGMIEQTGYTGTGVWIDLVTKRFAVILSSRLHPYDRGDAAPLRQQVLALLASEAAPVAMAAITHAVPGTEVALAQAMRLPPAAGPVRSGIDVLEAQAFAPLSGLRVGLVTNRSGFDSRGVRTADALAHAPGVTLAALFAPEHGLASDIDAPLGDSSDPATGVPVHSLYDGNKRFAPAALEGVDALVFDVQDAGVRFFTYITTLGYTLEAAAARGIPVFVLDRPNPLGADVFGGPLQDPGTPSSFTGYFPLPLVHGMTVGELARMFNARLHIGADLRVVAMQGYIRHMRFSDTGLGWVPISPNLRNTEQLELYPDLGMIEGANVSVGRGTPTPFELVGAPWIAGRDLADYLKKLDTKARFEVTSFVPTEGRYRGRLCHGVSIKAAIGNTPPGRLGLALAIALHALYPRQFNLPAIRASLGSERVWRLIDAHASLAAVEMAVSTQGADFAQDRARFLMY</sequence>
<dbReference type="OrthoDB" id="9801061at2"/>
<accession>A0A0C4Y9Y7</accession>
<dbReference type="AlphaFoldDB" id="A0A0C4Y9Y7"/>
<dbReference type="PANTHER" id="PTHR42915:SF1">
    <property type="entry name" value="PEPTIDOGLYCAN BETA-N-ACETYLMURAMIDASE NAMZ"/>
    <property type="match status" value="1"/>
</dbReference>
<evidence type="ECO:0000256" key="1">
    <source>
        <dbReference type="SAM" id="SignalP"/>
    </source>
</evidence>
<feature type="domain" description="Beta-lactamase-related" evidence="2">
    <location>
        <begin position="51"/>
        <end position="380"/>
    </location>
</feature>
<dbReference type="SUPFAM" id="SSF56601">
    <property type="entry name" value="beta-lactamase/transpeptidase-like"/>
    <property type="match status" value="1"/>
</dbReference>
<evidence type="ECO:0000313" key="5">
    <source>
        <dbReference type="EMBL" id="AJG19738.1"/>
    </source>
</evidence>
<dbReference type="KEGG" id="cbw:RR42_m2346"/>
<feature type="chain" id="PRO_5002185539" evidence="1">
    <location>
        <begin position="24"/>
        <end position="793"/>
    </location>
</feature>
<dbReference type="RefSeq" id="WP_082054880.1">
    <property type="nucleotide sequence ID" value="NZ_CP010536.1"/>
</dbReference>
<dbReference type="InterPro" id="IPR048502">
    <property type="entry name" value="NamZ_N"/>
</dbReference>
<evidence type="ECO:0000259" key="2">
    <source>
        <dbReference type="Pfam" id="PF00144"/>
    </source>
</evidence>
<dbReference type="Gene3D" id="3.90.1150.140">
    <property type="match status" value="1"/>
</dbReference>
<dbReference type="InterPro" id="IPR048503">
    <property type="entry name" value="NamZ_C"/>
</dbReference>
<name>A0A0C4Y9Y7_9BURK</name>
<dbReference type="Gene3D" id="3.40.50.12170">
    <property type="entry name" value="Uncharacterised protein PF07075, DUF1343"/>
    <property type="match status" value="1"/>
</dbReference>
<keyword evidence="6" id="KW-1185">Reference proteome</keyword>
<dbReference type="PANTHER" id="PTHR42915">
    <property type="entry name" value="HYPOTHETICAL 460 KDA PROTEIN IN FEUA-SIGW INTERGENIC REGION [PRECURSOR]"/>
    <property type="match status" value="1"/>
</dbReference>
<dbReference type="InterPro" id="IPR001466">
    <property type="entry name" value="Beta-lactam-related"/>
</dbReference>
<dbReference type="PROSITE" id="PS51257">
    <property type="entry name" value="PROKAR_LIPOPROTEIN"/>
    <property type="match status" value="1"/>
</dbReference>
<evidence type="ECO:0000259" key="3">
    <source>
        <dbReference type="Pfam" id="PF07075"/>
    </source>
</evidence>
<protein>
    <submittedName>
        <fullName evidence="5">Alternate gene name: yzbB</fullName>
    </submittedName>
</protein>
<dbReference type="GO" id="GO:0033922">
    <property type="term" value="F:peptidoglycan beta-N-acetylmuramidase activity"/>
    <property type="evidence" value="ECO:0007669"/>
    <property type="project" value="InterPro"/>
</dbReference>
<dbReference type="Pfam" id="PF20732">
    <property type="entry name" value="NamZ_C"/>
    <property type="match status" value="1"/>
</dbReference>